<feature type="region of interest" description="Disordered" evidence="1">
    <location>
        <begin position="1"/>
        <end position="217"/>
    </location>
</feature>
<organism evidence="4">
    <name type="scientific">Rodentolepis nana</name>
    <name type="common">Dwarf tapeworm</name>
    <name type="synonym">Hymenolepis nana</name>
    <dbReference type="NCBI Taxonomy" id="102285"/>
    <lineage>
        <taxon>Eukaryota</taxon>
        <taxon>Metazoa</taxon>
        <taxon>Spiralia</taxon>
        <taxon>Lophotrochozoa</taxon>
        <taxon>Platyhelminthes</taxon>
        <taxon>Cestoda</taxon>
        <taxon>Eucestoda</taxon>
        <taxon>Cyclophyllidea</taxon>
        <taxon>Hymenolepididae</taxon>
        <taxon>Rodentolepis</taxon>
    </lineage>
</organism>
<evidence type="ECO:0000256" key="1">
    <source>
        <dbReference type="SAM" id="MobiDB-lite"/>
    </source>
</evidence>
<reference evidence="4" key="1">
    <citation type="submission" date="2017-02" db="UniProtKB">
        <authorList>
            <consortium name="WormBaseParasite"/>
        </authorList>
    </citation>
    <scope>IDENTIFICATION</scope>
</reference>
<accession>A0A0R3TT32</accession>
<dbReference type="AlphaFoldDB" id="A0A0R3TT32"/>
<sequence>MALHQQRQAKCRQVRAASMAKQRQEQQKRHQHHNQQSQNSNKVSQMADNIREFYRTPTMLVEDDPAFYREEPDEVDNQHHPEGNEYRYVPEHERRDSWRAVSNEEPSSTSYDVNSFAESSDLHGARAPQSGGDAFTNEGLDQLNPKAPLWVPPESDRRTPTLPWTSSLDADTLIEAKAASSSSAASGSRRKSTKKTPAPPPPMTRGDLPSDSDSSLT</sequence>
<evidence type="ECO:0000313" key="3">
    <source>
        <dbReference type="Proteomes" id="UP000278807"/>
    </source>
</evidence>
<feature type="compositionally biased region" description="Low complexity" evidence="1">
    <location>
        <begin position="176"/>
        <end position="187"/>
    </location>
</feature>
<gene>
    <name evidence="2" type="ORF">HNAJ_LOCUS10842</name>
</gene>
<dbReference type="WBParaSite" id="HNAJ_0001084701-mRNA-1">
    <property type="protein sequence ID" value="HNAJ_0001084701-mRNA-1"/>
    <property type="gene ID" value="HNAJ_0001084701"/>
</dbReference>
<feature type="compositionally biased region" description="Basic and acidic residues" evidence="1">
    <location>
        <begin position="66"/>
        <end position="98"/>
    </location>
</feature>
<reference evidence="2 3" key="2">
    <citation type="submission" date="2018-11" db="EMBL/GenBank/DDBJ databases">
        <authorList>
            <consortium name="Pathogen Informatics"/>
        </authorList>
    </citation>
    <scope>NUCLEOTIDE SEQUENCE [LARGE SCALE GENOMIC DNA]</scope>
</reference>
<proteinExistence type="predicted"/>
<protein>
    <submittedName>
        <fullName evidence="4">Protein CASC3</fullName>
    </submittedName>
</protein>
<dbReference type="EMBL" id="UZAE01013246">
    <property type="protein sequence ID" value="VDO08919.1"/>
    <property type="molecule type" value="Genomic_DNA"/>
</dbReference>
<evidence type="ECO:0000313" key="4">
    <source>
        <dbReference type="WBParaSite" id="HNAJ_0001084701-mRNA-1"/>
    </source>
</evidence>
<dbReference type="Proteomes" id="UP000278807">
    <property type="component" value="Unassembled WGS sequence"/>
</dbReference>
<evidence type="ECO:0000313" key="2">
    <source>
        <dbReference type="EMBL" id="VDO08919.1"/>
    </source>
</evidence>
<name>A0A0R3TT32_RODNA</name>
<feature type="compositionally biased region" description="Polar residues" evidence="1">
    <location>
        <begin position="104"/>
        <end position="118"/>
    </location>
</feature>
<feature type="compositionally biased region" description="Low complexity" evidence="1">
    <location>
        <begin position="34"/>
        <end position="45"/>
    </location>
</feature>
<keyword evidence="3" id="KW-1185">Reference proteome</keyword>
<dbReference type="OrthoDB" id="6272107at2759"/>